<dbReference type="Proteomes" id="UP000249616">
    <property type="component" value="Plasmid unnamed1"/>
</dbReference>
<evidence type="ECO:0000256" key="2">
    <source>
        <dbReference type="ARBA" id="ARBA00004236"/>
    </source>
</evidence>
<feature type="transmembrane region" description="Helical" evidence="12">
    <location>
        <begin position="105"/>
        <end position="126"/>
    </location>
</feature>
<keyword evidence="6 12" id="KW-0812">Transmembrane</keyword>
<dbReference type="Pfam" id="PF02518">
    <property type="entry name" value="HATPase_c"/>
    <property type="match status" value="1"/>
</dbReference>
<evidence type="ECO:0000259" key="13">
    <source>
        <dbReference type="PROSITE" id="PS50109"/>
    </source>
</evidence>
<dbReference type="Gene3D" id="1.10.287.130">
    <property type="match status" value="1"/>
</dbReference>
<dbReference type="Gene3D" id="3.30.565.10">
    <property type="entry name" value="Histidine kinase-like ATPase, C-terminal domain"/>
    <property type="match status" value="1"/>
</dbReference>
<geneLocation type="plasmid" evidence="15 16">
    <name>unnamed1</name>
</geneLocation>
<dbReference type="InterPro" id="IPR003660">
    <property type="entry name" value="HAMP_dom"/>
</dbReference>
<keyword evidence="8 12" id="KW-1133">Transmembrane helix</keyword>
<dbReference type="InterPro" id="IPR003594">
    <property type="entry name" value="HATPase_dom"/>
</dbReference>
<evidence type="ECO:0000256" key="4">
    <source>
        <dbReference type="ARBA" id="ARBA00022553"/>
    </source>
</evidence>
<dbReference type="KEGG" id="scad:DN051_41915"/>
<dbReference type="SMART" id="SM00304">
    <property type="entry name" value="HAMP"/>
    <property type="match status" value="1"/>
</dbReference>
<evidence type="ECO:0000256" key="7">
    <source>
        <dbReference type="ARBA" id="ARBA00022777"/>
    </source>
</evidence>
<dbReference type="PROSITE" id="PS50885">
    <property type="entry name" value="HAMP"/>
    <property type="match status" value="1"/>
</dbReference>
<evidence type="ECO:0000259" key="14">
    <source>
        <dbReference type="PROSITE" id="PS50885"/>
    </source>
</evidence>
<dbReference type="InterPro" id="IPR036890">
    <property type="entry name" value="HATPase_C_sf"/>
</dbReference>
<dbReference type="SMART" id="SM00387">
    <property type="entry name" value="HATPase_c"/>
    <property type="match status" value="1"/>
</dbReference>
<dbReference type="EMBL" id="CP030074">
    <property type="protein sequence ID" value="AWW43626.1"/>
    <property type="molecule type" value="Genomic_DNA"/>
</dbReference>
<evidence type="ECO:0000256" key="1">
    <source>
        <dbReference type="ARBA" id="ARBA00000085"/>
    </source>
</evidence>
<keyword evidence="4" id="KW-0597">Phosphoprotein</keyword>
<sequence length="412" mass="43997">MTGERARLTALCCAMLLVVGGGLIVLVYVFAGQNLYRSMQQVARAPVTGLSGTAWGIVPRGLTAPPGTPVPRRPIAPDGGTVRTLDERTQEQLTDSLRSAAARELATAALVGLAALTAVSVPVAWWTAGRVLRPVRHLTETARRLTGTTLHERIALRGPPGELKVLADTFDEMLDRLENQVEAQKRFAANAAHELRTPLALQRTAAEVGLAGSPDPERVARIRAKLVETSERQEQLIEGLLLLAVSEQELQRRTTVDLRDIATTAVHTLTPLAAERDVRVHTELRSLPAVGDAVLLDRLAQNLVGNAVRYNQPGGEVRVRTGALGLEVSNTGPVVPEATVALLFEPFRRLQERRHAPGEGVGLGLSIVAAIARAHGLPVEARANPGGGLTVRVGPSSQRTAPIRQLPSANRA</sequence>
<dbReference type="Pfam" id="PF00512">
    <property type="entry name" value="HisKA"/>
    <property type="match status" value="1"/>
</dbReference>
<dbReference type="CDD" id="cd00082">
    <property type="entry name" value="HisKA"/>
    <property type="match status" value="1"/>
</dbReference>
<name>A0A2Z4JF17_9ACTN</name>
<dbReference type="PRINTS" id="PR00344">
    <property type="entry name" value="BCTRLSENSOR"/>
</dbReference>
<dbReference type="InterPro" id="IPR004358">
    <property type="entry name" value="Sig_transdc_His_kin-like_C"/>
</dbReference>
<evidence type="ECO:0000313" key="16">
    <source>
        <dbReference type="Proteomes" id="UP000249616"/>
    </source>
</evidence>
<evidence type="ECO:0000256" key="5">
    <source>
        <dbReference type="ARBA" id="ARBA00022679"/>
    </source>
</evidence>
<evidence type="ECO:0000256" key="3">
    <source>
        <dbReference type="ARBA" id="ARBA00012438"/>
    </source>
</evidence>
<dbReference type="SUPFAM" id="SSF55874">
    <property type="entry name" value="ATPase domain of HSP90 chaperone/DNA topoisomerase II/histidine kinase"/>
    <property type="match status" value="1"/>
</dbReference>
<evidence type="ECO:0000256" key="9">
    <source>
        <dbReference type="ARBA" id="ARBA00023012"/>
    </source>
</evidence>
<evidence type="ECO:0000256" key="11">
    <source>
        <dbReference type="SAM" id="MobiDB-lite"/>
    </source>
</evidence>
<evidence type="ECO:0000256" key="8">
    <source>
        <dbReference type="ARBA" id="ARBA00022989"/>
    </source>
</evidence>
<evidence type="ECO:0000256" key="6">
    <source>
        <dbReference type="ARBA" id="ARBA00022692"/>
    </source>
</evidence>
<dbReference type="PANTHER" id="PTHR45436:SF5">
    <property type="entry name" value="SENSOR HISTIDINE KINASE TRCS"/>
    <property type="match status" value="1"/>
</dbReference>
<dbReference type="AlphaFoldDB" id="A0A2Z4JF17"/>
<keyword evidence="10 12" id="KW-0472">Membrane</keyword>
<organism evidence="15 16">
    <name type="scientific">Streptomyces cadmiisoli</name>
    <dbReference type="NCBI Taxonomy" id="2184053"/>
    <lineage>
        <taxon>Bacteria</taxon>
        <taxon>Bacillati</taxon>
        <taxon>Actinomycetota</taxon>
        <taxon>Actinomycetes</taxon>
        <taxon>Kitasatosporales</taxon>
        <taxon>Streptomycetaceae</taxon>
        <taxon>Streptomyces</taxon>
        <taxon>Streptomyces aurantiacus group</taxon>
    </lineage>
</organism>
<dbReference type="GO" id="GO:0005886">
    <property type="term" value="C:plasma membrane"/>
    <property type="evidence" value="ECO:0007669"/>
    <property type="project" value="UniProtKB-SubCell"/>
</dbReference>
<dbReference type="SUPFAM" id="SSF158472">
    <property type="entry name" value="HAMP domain-like"/>
    <property type="match status" value="1"/>
</dbReference>
<dbReference type="InterPro" id="IPR003661">
    <property type="entry name" value="HisK_dim/P_dom"/>
</dbReference>
<feature type="transmembrane region" description="Helical" evidence="12">
    <location>
        <begin position="6"/>
        <end position="31"/>
    </location>
</feature>
<feature type="domain" description="Histidine kinase" evidence="13">
    <location>
        <begin position="190"/>
        <end position="393"/>
    </location>
</feature>
<dbReference type="InterPro" id="IPR050428">
    <property type="entry name" value="TCS_sensor_his_kinase"/>
</dbReference>
<dbReference type="InterPro" id="IPR005467">
    <property type="entry name" value="His_kinase_dom"/>
</dbReference>
<dbReference type="PROSITE" id="PS50109">
    <property type="entry name" value="HIS_KIN"/>
    <property type="match status" value="1"/>
</dbReference>
<proteinExistence type="predicted"/>
<dbReference type="GO" id="GO:0000155">
    <property type="term" value="F:phosphorelay sensor kinase activity"/>
    <property type="evidence" value="ECO:0007669"/>
    <property type="project" value="InterPro"/>
</dbReference>
<feature type="domain" description="HAMP" evidence="14">
    <location>
        <begin position="129"/>
        <end position="182"/>
    </location>
</feature>
<keyword evidence="16" id="KW-1185">Reference proteome</keyword>
<comment type="subcellular location">
    <subcellularLocation>
        <location evidence="2">Cell membrane</location>
    </subcellularLocation>
</comment>
<gene>
    <name evidence="15" type="ORF">DN051_41915</name>
</gene>
<comment type="catalytic activity">
    <reaction evidence="1">
        <text>ATP + protein L-histidine = ADP + protein N-phospho-L-histidine.</text>
        <dbReference type="EC" id="2.7.13.3"/>
    </reaction>
</comment>
<protein>
    <recommendedName>
        <fullName evidence="3">histidine kinase</fullName>
        <ecNumber evidence="3">2.7.13.3</ecNumber>
    </recommendedName>
</protein>
<evidence type="ECO:0000256" key="12">
    <source>
        <dbReference type="SAM" id="Phobius"/>
    </source>
</evidence>
<feature type="region of interest" description="Disordered" evidence="11">
    <location>
        <begin position="384"/>
        <end position="412"/>
    </location>
</feature>
<dbReference type="Pfam" id="PF00672">
    <property type="entry name" value="HAMP"/>
    <property type="match status" value="1"/>
</dbReference>
<dbReference type="CDD" id="cd06225">
    <property type="entry name" value="HAMP"/>
    <property type="match status" value="1"/>
</dbReference>
<dbReference type="InterPro" id="IPR036097">
    <property type="entry name" value="HisK_dim/P_sf"/>
</dbReference>
<dbReference type="SUPFAM" id="SSF47384">
    <property type="entry name" value="Homodimeric domain of signal transducing histidine kinase"/>
    <property type="match status" value="1"/>
</dbReference>
<dbReference type="Gene3D" id="6.10.340.10">
    <property type="match status" value="1"/>
</dbReference>
<keyword evidence="7 15" id="KW-0418">Kinase</keyword>
<keyword evidence="9" id="KW-0902">Two-component regulatory system</keyword>
<keyword evidence="15" id="KW-0614">Plasmid</keyword>
<dbReference type="PANTHER" id="PTHR45436">
    <property type="entry name" value="SENSOR HISTIDINE KINASE YKOH"/>
    <property type="match status" value="1"/>
</dbReference>
<evidence type="ECO:0000313" key="15">
    <source>
        <dbReference type="EMBL" id="AWW43626.1"/>
    </source>
</evidence>
<keyword evidence="5" id="KW-0808">Transferase</keyword>
<reference evidence="16" key="1">
    <citation type="submission" date="2018-06" db="EMBL/GenBank/DDBJ databases">
        <authorList>
            <person name="Li K."/>
        </authorList>
    </citation>
    <scope>NUCLEOTIDE SEQUENCE [LARGE SCALE GENOMIC DNA]</scope>
    <source>
        <strain evidence="16">ZFG47</strain>
        <plasmid evidence="16">unnamed1</plasmid>
    </source>
</reference>
<accession>A0A2Z4JF17</accession>
<evidence type="ECO:0000256" key="10">
    <source>
        <dbReference type="ARBA" id="ARBA00023136"/>
    </source>
</evidence>
<dbReference type="EC" id="2.7.13.3" evidence="3"/>
<dbReference type="SMART" id="SM00388">
    <property type="entry name" value="HisKA"/>
    <property type="match status" value="1"/>
</dbReference>